<protein>
    <submittedName>
        <fullName evidence="2">ComEC family competence protein</fullName>
    </submittedName>
</protein>
<dbReference type="InterPro" id="IPR052926">
    <property type="entry name" value="Metallo-beta-lactamase_dom"/>
</dbReference>
<dbReference type="CDD" id="cd07713">
    <property type="entry name" value="DHPS-like_MBL-fold"/>
    <property type="match status" value="1"/>
</dbReference>
<dbReference type="Proteomes" id="UP000316476">
    <property type="component" value="Unassembled WGS sequence"/>
</dbReference>
<feature type="domain" description="Metallo-beta-lactamase" evidence="1">
    <location>
        <begin position="22"/>
        <end position="249"/>
    </location>
</feature>
<dbReference type="AlphaFoldDB" id="A0A5C6FN75"/>
<dbReference type="GO" id="GO:0016740">
    <property type="term" value="F:transferase activity"/>
    <property type="evidence" value="ECO:0007669"/>
    <property type="project" value="TreeGrafter"/>
</dbReference>
<organism evidence="2 3">
    <name type="scientific">Crateriforma conspicua</name>
    <dbReference type="NCBI Taxonomy" id="2527996"/>
    <lineage>
        <taxon>Bacteria</taxon>
        <taxon>Pseudomonadati</taxon>
        <taxon>Planctomycetota</taxon>
        <taxon>Planctomycetia</taxon>
        <taxon>Planctomycetales</taxon>
        <taxon>Planctomycetaceae</taxon>
        <taxon>Crateriforma</taxon>
    </lineage>
</organism>
<dbReference type="PANTHER" id="PTHR13754:SF13">
    <property type="entry name" value="METALLO-BETA-LACTAMASE SUPERFAMILY PROTEIN (AFU_ORTHOLOGUE AFUA_3G07630)"/>
    <property type="match status" value="1"/>
</dbReference>
<dbReference type="SMART" id="SM00849">
    <property type="entry name" value="Lactamase_B"/>
    <property type="match status" value="1"/>
</dbReference>
<dbReference type="Gene3D" id="3.60.15.10">
    <property type="entry name" value="Ribonuclease Z/Hydroxyacylglutathione hydrolase-like"/>
    <property type="match status" value="1"/>
</dbReference>
<dbReference type="Pfam" id="PF00753">
    <property type="entry name" value="Lactamase_B"/>
    <property type="match status" value="1"/>
</dbReference>
<evidence type="ECO:0000313" key="3">
    <source>
        <dbReference type="Proteomes" id="UP000316476"/>
    </source>
</evidence>
<sequence>MKVTITVLVENTVRRRGLLAEHGLAYWIEFGDRHILFDTGQGMVLEHNARTLSIDLSTVDDLILSHGHYDHSGGISAVHQLKPNVRVFAHPGCTAAKFRQTESDVVLDVGVSGDTNSFLRDIDRHGAWQKTEKVTEVHTGFFVTGPIPRRNHFEDVGGRFFLDRECCREDAIVDDQAVYFDTQDGIVVLLGCAHAGVINTIDFIKQQLPDRPILAVLGGMHLLNASDDRLQQTIDRLAELDVQQYGVGHCTGQRAIARLRKAFPNRLLDFQVGSELTFVL</sequence>
<dbReference type="InterPro" id="IPR041712">
    <property type="entry name" value="DHPS-like_MBL-fold"/>
</dbReference>
<comment type="caution">
    <text evidence="2">The sequence shown here is derived from an EMBL/GenBank/DDBJ whole genome shotgun (WGS) entry which is preliminary data.</text>
</comment>
<dbReference type="InterPro" id="IPR001279">
    <property type="entry name" value="Metallo-B-lactamas"/>
</dbReference>
<name>A0A5C6FN75_9PLAN</name>
<dbReference type="PANTHER" id="PTHR13754">
    <property type="entry name" value="METALLO-BETA-LACTAMASE SUPERFAMILY PROTEIN"/>
    <property type="match status" value="1"/>
</dbReference>
<dbReference type="EMBL" id="SJPZ01000001">
    <property type="protein sequence ID" value="TWU64587.1"/>
    <property type="molecule type" value="Genomic_DNA"/>
</dbReference>
<reference evidence="2 3" key="1">
    <citation type="submission" date="2019-02" db="EMBL/GenBank/DDBJ databases">
        <title>Deep-cultivation of Planctomycetes and their phenomic and genomic characterization uncovers novel biology.</title>
        <authorList>
            <person name="Wiegand S."/>
            <person name="Jogler M."/>
            <person name="Boedeker C."/>
            <person name="Pinto D."/>
            <person name="Vollmers J."/>
            <person name="Rivas-Marin E."/>
            <person name="Kohn T."/>
            <person name="Peeters S.H."/>
            <person name="Heuer A."/>
            <person name="Rast P."/>
            <person name="Oberbeckmann S."/>
            <person name="Bunk B."/>
            <person name="Jeske O."/>
            <person name="Meyerdierks A."/>
            <person name="Storesund J.E."/>
            <person name="Kallscheuer N."/>
            <person name="Luecker S."/>
            <person name="Lage O.M."/>
            <person name="Pohl T."/>
            <person name="Merkel B.J."/>
            <person name="Hornburger P."/>
            <person name="Mueller R.-W."/>
            <person name="Bruemmer F."/>
            <person name="Labrenz M."/>
            <person name="Spormann A.M."/>
            <person name="Op Den Camp H."/>
            <person name="Overmann J."/>
            <person name="Amann R."/>
            <person name="Jetten M.S.M."/>
            <person name="Mascher T."/>
            <person name="Medema M.H."/>
            <person name="Devos D.P."/>
            <person name="Kaster A.-K."/>
            <person name="Ovreas L."/>
            <person name="Rohde M."/>
            <person name="Galperin M.Y."/>
            <person name="Jogler C."/>
        </authorList>
    </citation>
    <scope>NUCLEOTIDE SEQUENCE [LARGE SCALE GENOMIC DNA]</scope>
    <source>
        <strain evidence="2 3">V7</strain>
    </source>
</reference>
<dbReference type="RefSeq" id="WP_146410243.1">
    <property type="nucleotide sequence ID" value="NZ_SJPZ01000001.1"/>
</dbReference>
<dbReference type="SUPFAM" id="SSF56281">
    <property type="entry name" value="Metallo-hydrolase/oxidoreductase"/>
    <property type="match status" value="1"/>
</dbReference>
<dbReference type="OrthoDB" id="9803916at2"/>
<accession>A0A5C6FN75</accession>
<dbReference type="InterPro" id="IPR036866">
    <property type="entry name" value="RibonucZ/Hydroxyglut_hydro"/>
</dbReference>
<evidence type="ECO:0000259" key="1">
    <source>
        <dbReference type="SMART" id="SM00849"/>
    </source>
</evidence>
<evidence type="ECO:0000313" key="2">
    <source>
        <dbReference type="EMBL" id="TWU64587.1"/>
    </source>
</evidence>
<gene>
    <name evidence="2" type="ORF">V7x_01310</name>
</gene>
<proteinExistence type="predicted"/>